<name>A0A1E4TEY5_9ASCO</name>
<comment type="cofactor">
    <cofactor evidence="3">
        <name>a divalent metal cation</name>
        <dbReference type="ChEBI" id="CHEBI:60240"/>
    </cofactor>
    <text evidence="3">Binds 2 divalent metal cations per subunit. Site 1 may preferentially bind zinc ions, while site 2 has a preference for magnesium and/or manganese ions.</text>
</comment>
<evidence type="ECO:0000313" key="5">
    <source>
        <dbReference type="EMBL" id="ODV90335.1"/>
    </source>
</evidence>
<dbReference type="EMBL" id="KV453842">
    <property type="protein sequence ID" value="ODV90335.1"/>
    <property type="molecule type" value="Genomic_DNA"/>
</dbReference>
<evidence type="ECO:0000259" key="4">
    <source>
        <dbReference type="PROSITE" id="PS51845"/>
    </source>
</evidence>
<reference evidence="6" key="1">
    <citation type="submission" date="2016-02" db="EMBL/GenBank/DDBJ databases">
        <title>Comparative genomics of biotechnologically important yeasts.</title>
        <authorList>
            <consortium name="DOE Joint Genome Institute"/>
            <person name="Riley R."/>
            <person name="Haridas S."/>
            <person name="Wolfe K.H."/>
            <person name="Lopes M.R."/>
            <person name="Hittinger C.T."/>
            <person name="Goker M."/>
            <person name="Salamov A."/>
            <person name="Wisecaver J."/>
            <person name="Long T.M."/>
            <person name="Aerts A.L."/>
            <person name="Barry K."/>
            <person name="Choi C."/>
            <person name="Clum A."/>
            <person name="Coughlan A.Y."/>
            <person name="Deshpande S."/>
            <person name="Douglass A.P."/>
            <person name="Hanson S.J."/>
            <person name="Klenk H.-P."/>
            <person name="Labutti K."/>
            <person name="Lapidus A."/>
            <person name="Lindquist E."/>
            <person name="Lipzen A."/>
            <person name="Meier-Kolthoff J.P."/>
            <person name="Ohm R.A."/>
            <person name="Otillar R.P."/>
            <person name="Pangilinan J."/>
            <person name="Peng Y."/>
            <person name="Rokas A."/>
            <person name="Rosa C.A."/>
            <person name="Scheuner C."/>
            <person name="Sibirny A.A."/>
            <person name="Slot J.C."/>
            <person name="Stielow J.B."/>
            <person name="Sun H."/>
            <person name="Kurtzman C.P."/>
            <person name="Blackwell M."/>
            <person name="Jeffries T.W."/>
            <person name="Grigoriev I.V."/>
        </authorList>
    </citation>
    <scope>NUCLEOTIDE SEQUENCE [LARGE SCALE GENOMIC DNA]</scope>
    <source>
        <strain evidence="6">NRRL Y-17796</strain>
    </source>
</reference>
<organism evidence="5 6">
    <name type="scientific">Tortispora caseinolytica NRRL Y-17796</name>
    <dbReference type="NCBI Taxonomy" id="767744"/>
    <lineage>
        <taxon>Eukaryota</taxon>
        <taxon>Fungi</taxon>
        <taxon>Dikarya</taxon>
        <taxon>Ascomycota</taxon>
        <taxon>Saccharomycotina</taxon>
        <taxon>Trigonopsidomycetes</taxon>
        <taxon>Trigonopsidales</taxon>
        <taxon>Trigonopsidaceae</taxon>
        <taxon>Tortispora</taxon>
    </lineage>
</organism>
<dbReference type="AlphaFoldDB" id="A0A1E4TEY5"/>
<comment type="similarity">
    <text evidence="3">Belongs to the cyclic nucleotide phosphodiesterase family.</text>
</comment>
<evidence type="ECO:0000256" key="3">
    <source>
        <dbReference type="RuleBase" id="RU363067"/>
    </source>
</evidence>
<dbReference type="PROSITE" id="PS00126">
    <property type="entry name" value="PDEASE_I_1"/>
    <property type="match status" value="1"/>
</dbReference>
<sequence length="549" mass="61080">MSQNSTILFLTDYHTSLTPDHLSSDSIHPHLQQITPLNALVQSSDNVFIQSVIPSVADILASFPDTQYLILVAYFKDHSVTDQLSKLSRSFTLANINSLAVLVSNDHSTCSDGLLLLTESQFTDDGILNLLLSGKLNSQTNDQPLWIGFDPNTTTTKPNSKIISMFMTAMQYNLSFPTTDEPYPTFSESEINDLSAQIHSWDFKPYELSHTQQIHICFLILNHAMKSSSVQPLSDSSLWSFVKTAASFYSNENPYHNFIHATDVLQCMYYFLVSIGALDGFLPLTGSDANPEISPVDSQDSIGYSFGANIIDPDSAFAFLLAALGHDFGHPGLTNAFLSKQEAPLAKIYSHRSILESLHAASFTRYIAQCWPAVFQLTNSRELIVESILATDMGRHFVYLSRFRNSFRKFQEAAEISVSDVTDKKALSAQHRLALLRTLGCILLKCADISNVTRKLEISIYWGRILGKEFKRIEVLQGELSGSDNSNPSLETGSKEEVLALAKSQLFFIDTFARDLFTALSGTFPELQLTTDMVYSHGNHWQSVAENSI</sequence>
<dbReference type="InterPro" id="IPR002073">
    <property type="entry name" value="PDEase_catalytic_dom"/>
</dbReference>
<dbReference type="Gene3D" id="1.10.1300.10">
    <property type="entry name" value="3'5'-cyclic nucleotide phosphodiesterase, catalytic domain"/>
    <property type="match status" value="1"/>
</dbReference>
<protein>
    <recommendedName>
        <fullName evidence="3">Phosphodiesterase</fullName>
        <ecNumber evidence="3">3.1.4.-</ecNumber>
    </recommendedName>
</protein>
<accession>A0A1E4TEY5</accession>
<keyword evidence="6" id="KW-1185">Reference proteome</keyword>
<dbReference type="Proteomes" id="UP000095023">
    <property type="component" value="Unassembled WGS sequence"/>
</dbReference>
<evidence type="ECO:0000256" key="1">
    <source>
        <dbReference type="ARBA" id="ARBA00022723"/>
    </source>
</evidence>
<dbReference type="SUPFAM" id="SSF109604">
    <property type="entry name" value="HD-domain/PDEase-like"/>
    <property type="match status" value="1"/>
</dbReference>
<evidence type="ECO:0000256" key="2">
    <source>
        <dbReference type="ARBA" id="ARBA00022801"/>
    </source>
</evidence>
<dbReference type="PANTHER" id="PTHR11347">
    <property type="entry name" value="CYCLIC NUCLEOTIDE PHOSPHODIESTERASE"/>
    <property type="match status" value="1"/>
</dbReference>
<dbReference type="InterPro" id="IPR036971">
    <property type="entry name" value="PDEase_catalytic_dom_sf"/>
</dbReference>
<keyword evidence="1 3" id="KW-0479">Metal-binding</keyword>
<dbReference type="OrthoDB" id="546632at2759"/>
<evidence type="ECO:0000313" key="6">
    <source>
        <dbReference type="Proteomes" id="UP000095023"/>
    </source>
</evidence>
<dbReference type="GO" id="GO:0046872">
    <property type="term" value="F:metal ion binding"/>
    <property type="evidence" value="ECO:0007669"/>
    <property type="project" value="UniProtKB-KW"/>
</dbReference>
<dbReference type="GO" id="GO:0004114">
    <property type="term" value="F:3',5'-cyclic-nucleotide phosphodiesterase activity"/>
    <property type="evidence" value="ECO:0007669"/>
    <property type="project" value="InterPro"/>
</dbReference>
<dbReference type="GO" id="GO:0007165">
    <property type="term" value="P:signal transduction"/>
    <property type="evidence" value="ECO:0007669"/>
    <property type="project" value="InterPro"/>
</dbReference>
<dbReference type="InterPro" id="IPR003607">
    <property type="entry name" value="HD/PDEase_dom"/>
</dbReference>
<keyword evidence="2 3" id="KW-0378">Hydrolase</keyword>
<proteinExistence type="inferred from homology"/>
<gene>
    <name evidence="5" type="ORF">CANCADRAFT_68390</name>
</gene>
<dbReference type="EC" id="3.1.4.-" evidence="3"/>
<dbReference type="SMART" id="SM00471">
    <property type="entry name" value="HDc"/>
    <property type="match status" value="1"/>
</dbReference>
<dbReference type="Pfam" id="PF00233">
    <property type="entry name" value="PDEase_I"/>
    <property type="match status" value="1"/>
</dbReference>
<dbReference type="PROSITE" id="PS51845">
    <property type="entry name" value="PDEASE_I_2"/>
    <property type="match status" value="1"/>
</dbReference>
<dbReference type="InterPro" id="IPR023174">
    <property type="entry name" value="PDEase_CS"/>
</dbReference>
<feature type="domain" description="PDEase" evidence="4">
    <location>
        <begin position="179"/>
        <end position="548"/>
    </location>
</feature>